<proteinExistence type="predicted"/>
<feature type="compositionally biased region" description="Polar residues" evidence="1">
    <location>
        <begin position="124"/>
        <end position="134"/>
    </location>
</feature>
<reference evidence="2" key="1">
    <citation type="submission" date="2022-01" db="EMBL/GenBank/DDBJ databases">
        <title>Genome Sequence Resource for Two Populations of Ditylenchus destructor, the Migratory Endoparasitic Phytonematode.</title>
        <authorList>
            <person name="Zhang H."/>
            <person name="Lin R."/>
            <person name="Xie B."/>
        </authorList>
    </citation>
    <scope>NUCLEOTIDE SEQUENCE</scope>
    <source>
        <strain evidence="2">BazhouSP</strain>
    </source>
</reference>
<gene>
    <name evidence="2" type="ORF">DdX_05328</name>
</gene>
<dbReference type="EMBL" id="JAKKPZ010000006">
    <property type="protein sequence ID" value="KAI1719966.1"/>
    <property type="molecule type" value="Genomic_DNA"/>
</dbReference>
<keyword evidence="3" id="KW-1185">Reference proteome</keyword>
<dbReference type="AlphaFoldDB" id="A0AAD4R9R0"/>
<name>A0AAD4R9R0_9BILA</name>
<accession>A0AAD4R9R0</accession>
<organism evidence="2 3">
    <name type="scientific">Ditylenchus destructor</name>
    <dbReference type="NCBI Taxonomy" id="166010"/>
    <lineage>
        <taxon>Eukaryota</taxon>
        <taxon>Metazoa</taxon>
        <taxon>Ecdysozoa</taxon>
        <taxon>Nematoda</taxon>
        <taxon>Chromadorea</taxon>
        <taxon>Rhabditida</taxon>
        <taxon>Tylenchina</taxon>
        <taxon>Tylenchomorpha</taxon>
        <taxon>Sphaerularioidea</taxon>
        <taxon>Anguinidae</taxon>
        <taxon>Anguininae</taxon>
        <taxon>Ditylenchus</taxon>
    </lineage>
</organism>
<evidence type="ECO:0000313" key="2">
    <source>
        <dbReference type="EMBL" id="KAI1719966.1"/>
    </source>
</evidence>
<dbReference type="Proteomes" id="UP001201812">
    <property type="component" value="Unassembled WGS sequence"/>
</dbReference>
<evidence type="ECO:0000313" key="3">
    <source>
        <dbReference type="Proteomes" id="UP001201812"/>
    </source>
</evidence>
<comment type="caution">
    <text evidence="2">The sequence shown here is derived from an EMBL/GenBank/DDBJ whole genome shotgun (WGS) entry which is preliminary data.</text>
</comment>
<sequence length="316" mass="36123">MAEDDVTIKFKWNHCGKNYRFQMKVKEHDAFWDAIFAFVPDFNDSLSYTDVNGDQVSLSAEEGLLKLIDLYMDLKPKYVTIRTVPKLNEAQESEDEETNVSTTTYQETIGRNECNVQARESESTIDQLPTNSNDWKPDKNAEEYGKISDYLSRLNLSNNTPPKRIDLEEKYAPNPPIVPQYLPKSSPSVNSENNAVTRTIIPTDAGKVEGKCDFAILEKQKDPNKKELAEYIFRCACVFGAFRVSFHDHTGKLVFEHAIDERIARTLTWHNKRIIYAAANAVAQNMPQTLSIKFLEDRDFDSFLAFFSQATSFSRA</sequence>
<evidence type="ECO:0000256" key="1">
    <source>
        <dbReference type="SAM" id="MobiDB-lite"/>
    </source>
</evidence>
<feature type="region of interest" description="Disordered" evidence="1">
    <location>
        <begin position="116"/>
        <end position="140"/>
    </location>
</feature>
<protein>
    <submittedName>
        <fullName evidence="2">Uncharacterized protein</fullName>
    </submittedName>
</protein>